<keyword evidence="8 12" id="KW-0812">Transmembrane</keyword>
<dbReference type="EMBL" id="CP027860">
    <property type="protein sequence ID" value="AVP98490.1"/>
    <property type="molecule type" value="Genomic_DNA"/>
</dbReference>
<comment type="function">
    <text evidence="1">Part of the ABC transporter complex LptBFG involved in the translocation of lipopolysaccharide (LPS) from the inner membrane to the outer membrane.</text>
</comment>
<keyword evidence="9 12" id="KW-1133">Transmembrane helix</keyword>
<name>A0A2P1PUJ4_9GAMM</name>
<dbReference type="PANTHER" id="PTHR33529:SF7">
    <property type="entry name" value="LIPOPOLYSACCHARIDE EXPORT SYSTEM PERMEASE PROTEIN LPTF"/>
    <property type="match status" value="1"/>
</dbReference>
<evidence type="ECO:0000256" key="8">
    <source>
        <dbReference type="ARBA" id="ARBA00022692"/>
    </source>
</evidence>
<evidence type="ECO:0000256" key="11">
    <source>
        <dbReference type="ARBA" id="ARBA00026081"/>
    </source>
</evidence>
<dbReference type="InterPro" id="IPR005495">
    <property type="entry name" value="LptG/LptF_permease"/>
</dbReference>
<gene>
    <name evidence="13" type="primary">lptF</name>
    <name evidence="13" type="ORF">C7S18_15425</name>
</gene>
<dbReference type="Pfam" id="PF03739">
    <property type="entry name" value="LptF_LptG"/>
    <property type="match status" value="1"/>
</dbReference>
<proteinExistence type="inferred from homology"/>
<keyword evidence="5" id="KW-0813">Transport</keyword>
<evidence type="ECO:0000256" key="7">
    <source>
        <dbReference type="ARBA" id="ARBA00022519"/>
    </source>
</evidence>
<accession>A0A2P1PUJ4</accession>
<dbReference type="OrthoDB" id="9778062at2"/>
<keyword evidence="6" id="KW-1003">Cell membrane</keyword>
<feature type="transmembrane region" description="Helical" evidence="12">
    <location>
        <begin position="99"/>
        <end position="122"/>
    </location>
</feature>
<evidence type="ECO:0000256" key="12">
    <source>
        <dbReference type="SAM" id="Phobius"/>
    </source>
</evidence>
<keyword evidence="14" id="KW-1185">Reference proteome</keyword>
<evidence type="ECO:0000256" key="1">
    <source>
        <dbReference type="ARBA" id="ARBA00002265"/>
    </source>
</evidence>
<dbReference type="KEGG" id="xba:C7S18_15425"/>
<keyword evidence="10 12" id="KW-0472">Membrane</keyword>
<evidence type="ECO:0000256" key="5">
    <source>
        <dbReference type="ARBA" id="ARBA00022448"/>
    </source>
</evidence>
<dbReference type="RefSeq" id="WP_106892411.1">
    <property type="nucleotide sequence ID" value="NZ_CP027860.1"/>
</dbReference>
<comment type="similarity">
    <text evidence="3">Belongs to the LptF/LptG family.</text>
</comment>
<dbReference type="NCBIfam" id="TIGR04407">
    <property type="entry name" value="LptF_YjgP"/>
    <property type="match status" value="1"/>
</dbReference>
<feature type="transmembrane region" description="Helical" evidence="12">
    <location>
        <begin position="334"/>
        <end position="354"/>
    </location>
</feature>
<dbReference type="PANTHER" id="PTHR33529">
    <property type="entry name" value="SLR0882 PROTEIN-RELATED"/>
    <property type="match status" value="1"/>
</dbReference>
<dbReference type="AlphaFoldDB" id="A0A2P1PUJ4"/>
<dbReference type="GO" id="GO:0043190">
    <property type="term" value="C:ATP-binding cassette (ABC) transporter complex"/>
    <property type="evidence" value="ECO:0007669"/>
    <property type="project" value="InterPro"/>
</dbReference>
<dbReference type="GO" id="GO:0055085">
    <property type="term" value="P:transmembrane transport"/>
    <property type="evidence" value="ECO:0007669"/>
    <property type="project" value="InterPro"/>
</dbReference>
<feature type="transmembrane region" description="Helical" evidence="12">
    <location>
        <begin position="298"/>
        <end position="322"/>
    </location>
</feature>
<feature type="transmembrane region" description="Helical" evidence="12">
    <location>
        <begin position="268"/>
        <end position="286"/>
    </location>
</feature>
<dbReference type="InterPro" id="IPR030922">
    <property type="entry name" value="LptF"/>
</dbReference>
<dbReference type="Proteomes" id="UP000241074">
    <property type="component" value="Chromosome"/>
</dbReference>
<reference evidence="13 14" key="1">
    <citation type="submission" date="2018-03" db="EMBL/GenBank/DDBJ databases">
        <title>Ahniella affigens gen. nov., sp. nov., a gammaproteobacterium isolated from sandy soil near a stream.</title>
        <authorList>
            <person name="Ko Y."/>
            <person name="Kim J.-H."/>
        </authorList>
    </citation>
    <scope>NUCLEOTIDE SEQUENCE [LARGE SCALE GENOMIC DNA]</scope>
    <source>
        <strain evidence="13 14">D13</strain>
    </source>
</reference>
<organism evidence="13 14">
    <name type="scientific">Ahniella affigens</name>
    <dbReference type="NCBI Taxonomy" id="2021234"/>
    <lineage>
        <taxon>Bacteria</taxon>
        <taxon>Pseudomonadati</taxon>
        <taxon>Pseudomonadota</taxon>
        <taxon>Gammaproteobacteria</taxon>
        <taxon>Lysobacterales</taxon>
        <taxon>Rhodanobacteraceae</taxon>
        <taxon>Ahniella</taxon>
    </lineage>
</organism>
<evidence type="ECO:0000256" key="4">
    <source>
        <dbReference type="ARBA" id="ARBA00014213"/>
    </source>
</evidence>
<evidence type="ECO:0000256" key="9">
    <source>
        <dbReference type="ARBA" id="ARBA00022989"/>
    </source>
</evidence>
<keyword evidence="7" id="KW-0997">Cell inner membrane</keyword>
<protein>
    <recommendedName>
        <fullName evidence="4">Lipopolysaccharide export system permease protein LptF</fullName>
    </recommendedName>
</protein>
<feature type="transmembrane region" description="Helical" evidence="12">
    <location>
        <begin position="12"/>
        <end position="34"/>
    </location>
</feature>
<evidence type="ECO:0000313" key="13">
    <source>
        <dbReference type="EMBL" id="AVP98490.1"/>
    </source>
</evidence>
<evidence type="ECO:0000256" key="10">
    <source>
        <dbReference type="ARBA" id="ARBA00023136"/>
    </source>
</evidence>
<dbReference type="GO" id="GO:0015920">
    <property type="term" value="P:lipopolysaccharide transport"/>
    <property type="evidence" value="ECO:0007669"/>
    <property type="project" value="TreeGrafter"/>
</dbReference>
<feature type="transmembrane region" description="Helical" evidence="12">
    <location>
        <begin position="54"/>
        <end position="78"/>
    </location>
</feature>
<comment type="subunit">
    <text evidence="11">Component of the lipopolysaccharide transport and assembly complex. The LptBFG transporter is composed of two ATP-binding proteins (LptB) and two transmembrane proteins (LptF and LptG).</text>
</comment>
<reference evidence="13 14" key="2">
    <citation type="submission" date="2018-03" db="EMBL/GenBank/DDBJ databases">
        <authorList>
            <person name="Keele B.F."/>
        </authorList>
    </citation>
    <scope>NUCLEOTIDE SEQUENCE [LARGE SCALE GENOMIC DNA]</scope>
    <source>
        <strain evidence="13 14">D13</strain>
    </source>
</reference>
<evidence type="ECO:0000256" key="6">
    <source>
        <dbReference type="ARBA" id="ARBA00022475"/>
    </source>
</evidence>
<comment type="subcellular location">
    <subcellularLocation>
        <location evidence="2">Cell inner membrane</location>
        <topology evidence="2">Multi-pass membrane protein</topology>
    </subcellularLocation>
</comment>
<sequence>MFKIVDRYLTRELFRSFVGVSVVLTLILVGGLLADVLNRVARGRIPAGLLLSQIGLRSLDAMALLLPLGFFLATYLAYSRLFRDGEAGVLSASGLNHFGFLKPVLWLALPIAVFLGMTTMYWSPQALAKADQMVREANRSLLVAGLEPGKFVDLPGRYGVIFVGEMSPDGSEFKHLFVQHEKGDRVDIVTAASGKLYTDRQGRERFLRLEQGFRVEGGMESPNFRSMRFAVNDVRLPDSEEGSGKRAESLRTFDALILSTNRADRAELHWRVGVPISVLILGLLALPLAHARPRESRFGVGILVVVGYVLYSNLMALGRGWLAEGKIPMPLGLWWLHGTVLALALLLLWSRTRLPRPKPARKRR</sequence>
<evidence type="ECO:0000256" key="2">
    <source>
        <dbReference type="ARBA" id="ARBA00004429"/>
    </source>
</evidence>
<evidence type="ECO:0000256" key="3">
    <source>
        <dbReference type="ARBA" id="ARBA00007725"/>
    </source>
</evidence>
<evidence type="ECO:0000313" key="14">
    <source>
        <dbReference type="Proteomes" id="UP000241074"/>
    </source>
</evidence>